<dbReference type="PROSITE" id="PS50853">
    <property type="entry name" value="FN3"/>
    <property type="match status" value="2"/>
</dbReference>
<comment type="caution">
    <text evidence="4">The sequence shown here is derived from an EMBL/GenBank/DDBJ whole genome shotgun (WGS) entry which is preliminary data.</text>
</comment>
<keyword evidence="1" id="KW-1133">Transmembrane helix</keyword>
<dbReference type="AlphaFoldDB" id="A0A0W0GGA6"/>
<feature type="chain" id="PRO_5006902636" evidence="2">
    <location>
        <begin position="30"/>
        <end position="1186"/>
    </location>
</feature>
<dbReference type="CDD" id="cd00063">
    <property type="entry name" value="FN3"/>
    <property type="match status" value="1"/>
</dbReference>
<accession>A0A0W0GGA6</accession>
<reference evidence="4 5" key="1">
    <citation type="submission" date="2015-06" db="EMBL/GenBank/DDBJ databases">
        <title>Genome sequence of the organohalide-respiring Dehalogenimonas alkenigignens type strain (IP3-3T).</title>
        <authorList>
            <person name="Key T.A."/>
            <person name="Richmond D.P."/>
            <person name="Bowman K.S."/>
            <person name="Cho Y.-J."/>
            <person name="Chun J."/>
            <person name="da Costa M.S."/>
            <person name="Rainey F.A."/>
            <person name="Moe W.M."/>
        </authorList>
    </citation>
    <scope>NUCLEOTIDE SEQUENCE [LARGE SCALE GENOMIC DNA]</scope>
    <source>
        <strain evidence="4 5">IP3-3</strain>
    </source>
</reference>
<dbReference type="PATRIC" id="fig|1217799.6.peg.427"/>
<name>A0A0W0GGA6_9CHLR</name>
<protein>
    <submittedName>
        <fullName evidence="4">Fibronectin type III domain</fullName>
    </submittedName>
</protein>
<dbReference type="OrthoDB" id="141522at2"/>
<dbReference type="InterPro" id="IPR013783">
    <property type="entry name" value="Ig-like_fold"/>
</dbReference>
<feature type="domain" description="Fibronectin type-III" evidence="3">
    <location>
        <begin position="1036"/>
        <end position="1130"/>
    </location>
</feature>
<evidence type="ECO:0000259" key="3">
    <source>
        <dbReference type="PROSITE" id="PS50853"/>
    </source>
</evidence>
<evidence type="ECO:0000256" key="2">
    <source>
        <dbReference type="SAM" id="SignalP"/>
    </source>
</evidence>
<dbReference type="STRING" id="1217799.DEALK_04120"/>
<dbReference type="Gene3D" id="2.60.40.10">
    <property type="entry name" value="Immunoglobulins"/>
    <property type="match status" value="2"/>
</dbReference>
<proteinExistence type="predicted"/>
<dbReference type="SUPFAM" id="SSF49265">
    <property type="entry name" value="Fibronectin type III"/>
    <property type="match status" value="1"/>
</dbReference>
<keyword evidence="2" id="KW-0732">Signal</keyword>
<dbReference type="InterPro" id="IPR036116">
    <property type="entry name" value="FN3_sf"/>
</dbReference>
<feature type="signal peptide" evidence="2">
    <location>
        <begin position="1"/>
        <end position="29"/>
    </location>
</feature>
<keyword evidence="1" id="KW-0812">Transmembrane</keyword>
<dbReference type="InterPro" id="IPR003961">
    <property type="entry name" value="FN3_dom"/>
</dbReference>
<keyword evidence="5" id="KW-1185">Reference proteome</keyword>
<feature type="domain" description="Fibronectin type-III" evidence="3">
    <location>
        <begin position="934"/>
        <end position="1032"/>
    </location>
</feature>
<evidence type="ECO:0000313" key="5">
    <source>
        <dbReference type="Proteomes" id="UP000053947"/>
    </source>
</evidence>
<gene>
    <name evidence="4" type="ORF">DEALK_04120</name>
</gene>
<dbReference type="Proteomes" id="UP000053947">
    <property type="component" value="Unassembled WGS sequence"/>
</dbReference>
<dbReference type="SMART" id="SM00060">
    <property type="entry name" value="FN3"/>
    <property type="match status" value="2"/>
</dbReference>
<feature type="transmembrane region" description="Helical" evidence="1">
    <location>
        <begin position="1160"/>
        <end position="1180"/>
    </location>
</feature>
<dbReference type="SUPFAM" id="SSF110296">
    <property type="entry name" value="Oligoxyloglucan reducing end-specific cellobiohydrolase"/>
    <property type="match status" value="2"/>
</dbReference>
<evidence type="ECO:0000256" key="1">
    <source>
        <dbReference type="SAM" id="Phobius"/>
    </source>
</evidence>
<dbReference type="Gene3D" id="2.130.10.10">
    <property type="entry name" value="YVTN repeat-like/Quinoprotein amine dehydrogenase"/>
    <property type="match status" value="2"/>
</dbReference>
<sequence>MKKLNKIFSVVLTVAIAASMLIAAVPVSAADNAWSAVSVPAHTGEVMPNDYLQTGFMTMGIDGTLYAYAQVNHSSNQYKLIKSTNGGRSWTMANLPDQTQAATAVFCSPNEANVVYVAQGATLYKSTDSGATFANRGTAAGTITAIGAALAGGSYKVFIGTGNGVFYQNEGELFPVFDATAFLNTAGFNVQALKLSPNFATDLGIIVIKKAAGAAPIASFSVNGFGFNTTLKDVQIVAATDNTVVSIDFPSDFNMSTAPFFYAGLNGTNGGVYRVMGNASTPSILQLPFFGTAQPVVSIDVLGTFSGATIFAGTSNGKAFLSTDGGANFTAAKKLTPFAGMTMVALKSDFATSGVAYALQGGMGLAQNDQSGFSLSVDQAKNFSAVSLLNDSFSAINDMAATSTVTWLATSRATAGVGSSPAGSFTATGNTTSTAIAADKLTITNGHATDGLTATFNVATGSVSAAINAGSSAGAAIVGNVIFLGAGDSATLTATAAGTSGSIDIQGLGAGSVVLAVVEDLLGTANAIVVPPAVLPGVGSFSLPDAASATPGVVAGSIAITLTAGAVTVTGAATGNGTYTFGVDAFPVNVTMDTANPTATITQTGAVAAAGTFALTTATASTTSPISLAAAVTAGTTVYANSLWRKTGDNWERVYFSGTDAAAINMLRLSPNYATDQTVVFTTKGTNNKIMVSNNNGTLFTAQLVAPGGATPVVANTLIVLDKNVYVVGGNSGVVTKTLDNGFTWTNVTIAAPTGGTTGNITSMARSSDGTALVVGTDQGRLSKSTDLGATWTTSTAALTGATSLMVAFRTGSNDVVWATEATGGLFSYDFAATTPAWSSRQDDGVALFDSAAGNLLTAPVGLASGTAAGTAWVTYGLNANGSVVRLLSSASKAGLIAPSSDFSSASALFANGNTLTVVSGAKMFTYTDTLAVAVAGVTVGAFTTSQATVSWTALTGVDRFAVAIVQSSTAARDLYSATLATSSQSGTSYTITGLAANTTYTVRVWGVRTSDDAHLATATFAGTFTFSTQPNVPTTPSNLAPAAGASNVPTMPTFQWAAVTGATSYELEVSTASSFSPLTGTKITTSIPAAAWTGTALANNTTYYWRVRAITGTGTSDWVISVFTTAAATPTSPPVTIPTSPVVTPTVTVVIPDTETPTYIWAIIGVGALLTVLVIVLIVRTRRVV</sequence>
<dbReference type="InterPro" id="IPR015943">
    <property type="entry name" value="WD40/YVTN_repeat-like_dom_sf"/>
</dbReference>
<organism evidence="4 5">
    <name type="scientific">Dehalogenimonas alkenigignens</name>
    <dbReference type="NCBI Taxonomy" id="1217799"/>
    <lineage>
        <taxon>Bacteria</taxon>
        <taxon>Bacillati</taxon>
        <taxon>Chloroflexota</taxon>
        <taxon>Dehalococcoidia</taxon>
        <taxon>Dehalococcoidales</taxon>
        <taxon>Dehalococcoidaceae</taxon>
        <taxon>Dehalogenimonas</taxon>
    </lineage>
</organism>
<dbReference type="Pfam" id="PF00041">
    <property type="entry name" value="fn3"/>
    <property type="match status" value="1"/>
</dbReference>
<evidence type="ECO:0000313" key="4">
    <source>
        <dbReference type="EMBL" id="KTB47567.1"/>
    </source>
</evidence>
<dbReference type="RefSeq" id="WP_058438229.1">
    <property type="nucleotide sequence ID" value="NZ_KQ758903.1"/>
</dbReference>
<keyword evidence="1" id="KW-0472">Membrane</keyword>
<dbReference type="EMBL" id="LFDV01000002">
    <property type="protein sequence ID" value="KTB47567.1"/>
    <property type="molecule type" value="Genomic_DNA"/>
</dbReference>